<name>A0AAD5M7S6_PARTN</name>
<accession>A0AAD5M7S6</accession>
<reference evidence="1" key="1">
    <citation type="submission" date="2021-06" db="EMBL/GenBank/DDBJ databases">
        <title>Parelaphostrongylus tenuis whole genome reference sequence.</title>
        <authorList>
            <person name="Garwood T.J."/>
            <person name="Larsen P.A."/>
            <person name="Fountain-Jones N.M."/>
            <person name="Garbe J.R."/>
            <person name="Macchietto M.G."/>
            <person name="Kania S.A."/>
            <person name="Gerhold R.W."/>
            <person name="Richards J.E."/>
            <person name="Wolf T.M."/>
        </authorList>
    </citation>
    <scope>NUCLEOTIDE SEQUENCE</scope>
    <source>
        <strain evidence="1">MNPRO001-30</strain>
        <tissue evidence="1">Meninges</tissue>
    </source>
</reference>
<dbReference type="EMBL" id="JAHQIW010001812">
    <property type="protein sequence ID" value="KAJ1353687.1"/>
    <property type="molecule type" value="Genomic_DNA"/>
</dbReference>
<evidence type="ECO:0000313" key="2">
    <source>
        <dbReference type="Proteomes" id="UP001196413"/>
    </source>
</evidence>
<gene>
    <name evidence="1" type="ORF">KIN20_010377</name>
</gene>
<proteinExistence type="predicted"/>
<dbReference type="Proteomes" id="UP001196413">
    <property type="component" value="Unassembled WGS sequence"/>
</dbReference>
<evidence type="ECO:0000313" key="1">
    <source>
        <dbReference type="EMBL" id="KAJ1353687.1"/>
    </source>
</evidence>
<protein>
    <submittedName>
        <fullName evidence="1">Uncharacterized protein</fullName>
    </submittedName>
</protein>
<keyword evidence="2" id="KW-1185">Reference proteome</keyword>
<organism evidence="1 2">
    <name type="scientific">Parelaphostrongylus tenuis</name>
    <name type="common">Meningeal worm</name>
    <dbReference type="NCBI Taxonomy" id="148309"/>
    <lineage>
        <taxon>Eukaryota</taxon>
        <taxon>Metazoa</taxon>
        <taxon>Ecdysozoa</taxon>
        <taxon>Nematoda</taxon>
        <taxon>Chromadorea</taxon>
        <taxon>Rhabditida</taxon>
        <taxon>Rhabditina</taxon>
        <taxon>Rhabditomorpha</taxon>
        <taxon>Strongyloidea</taxon>
        <taxon>Metastrongylidae</taxon>
        <taxon>Parelaphostrongylus</taxon>
    </lineage>
</organism>
<sequence>MDGLVFDVPESQGRSALLPDAVISAILGQLEITITYEPLSCQKVLDGPADMTRLKKADPPSCHKLQQIR</sequence>
<comment type="caution">
    <text evidence="1">The sequence shown here is derived from an EMBL/GenBank/DDBJ whole genome shotgun (WGS) entry which is preliminary data.</text>
</comment>
<dbReference type="AlphaFoldDB" id="A0AAD5M7S6"/>